<evidence type="ECO:0000256" key="1">
    <source>
        <dbReference type="SAM" id="MobiDB-lite"/>
    </source>
</evidence>
<evidence type="ECO:0000313" key="2">
    <source>
        <dbReference type="EMBL" id="CAA9374526.1"/>
    </source>
</evidence>
<feature type="compositionally biased region" description="Basic and acidic residues" evidence="1">
    <location>
        <begin position="112"/>
        <end position="128"/>
    </location>
</feature>
<feature type="non-terminal residue" evidence="2">
    <location>
        <position position="135"/>
    </location>
</feature>
<dbReference type="AlphaFoldDB" id="A0A6J4N6M8"/>
<feature type="non-terminal residue" evidence="2">
    <location>
        <position position="1"/>
    </location>
</feature>
<name>A0A6J4N6M8_9ACTN</name>
<proteinExistence type="predicted"/>
<protein>
    <submittedName>
        <fullName evidence="2">Uncharacterized protein</fullName>
    </submittedName>
</protein>
<gene>
    <name evidence="2" type="ORF">AVDCRST_MAG21-957</name>
</gene>
<dbReference type="EMBL" id="CADCUL010000104">
    <property type="protein sequence ID" value="CAA9374526.1"/>
    <property type="molecule type" value="Genomic_DNA"/>
</dbReference>
<reference evidence="2" key="1">
    <citation type="submission" date="2020-02" db="EMBL/GenBank/DDBJ databases">
        <authorList>
            <person name="Meier V. D."/>
        </authorList>
    </citation>
    <scope>NUCLEOTIDE SEQUENCE</scope>
    <source>
        <strain evidence="2">AVDCRST_MAG21</strain>
    </source>
</reference>
<sequence length="135" mass="15332">AGLPVRLPGVRRAARGAAELHRRPAHRVPRLQRSVAQGAHGGGSGVQGVGFLPHRQPSRRQRWLGQAGLRQRRWHVAGFGRLLVGDGWLVVLRRRRVDRIARRQGQPVLRARLDRLGRRGDARTEKGKTQRRRRL</sequence>
<accession>A0A6J4N6M8</accession>
<feature type="region of interest" description="Disordered" evidence="1">
    <location>
        <begin position="112"/>
        <end position="135"/>
    </location>
</feature>
<organism evidence="2">
    <name type="scientific">uncultured Nocardioidaceae bacterium</name>
    <dbReference type="NCBI Taxonomy" id="253824"/>
    <lineage>
        <taxon>Bacteria</taxon>
        <taxon>Bacillati</taxon>
        <taxon>Actinomycetota</taxon>
        <taxon>Actinomycetes</taxon>
        <taxon>Propionibacteriales</taxon>
        <taxon>Nocardioidaceae</taxon>
        <taxon>environmental samples</taxon>
    </lineage>
</organism>